<comment type="caution">
    <text evidence="2">The sequence shown here is derived from an EMBL/GenBank/DDBJ whole genome shotgun (WGS) entry which is preliminary data.</text>
</comment>
<protein>
    <submittedName>
        <fullName evidence="2">Uncharacterized protein</fullName>
    </submittedName>
</protein>
<accession>A0A5J9SY19</accession>
<sequence length="127" mass="13859">MGGQWSQLDGQRAEDRDQAGTWGRTIERPGEVKGDPHHTRGEDKKHGRFRGLVTKPAVNGFPVWASKPVADGFPVWASKPAVADGGARGTIAKVVSRRSKDVKGPMSFGRRRKSRTTLPLVVDRSVC</sequence>
<evidence type="ECO:0000313" key="3">
    <source>
        <dbReference type="Proteomes" id="UP000324897"/>
    </source>
</evidence>
<dbReference type="EMBL" id="RWGY01000129">
    <property type="protein sequence ID" value="TVU03926.1"/>
    <property type="molecule type" value="Genomic_DNA"/>
</dbReference>
<gene>
    <name evidence="2" type="ORF">EJB05_50536</name>
</gene>
<reference evidence="2 3" key="1">
    <citation type="journal article" date="2019" name="Sci. Rep.">
        <title>A high-quality genome of Eragrostis curvula grass provides insights into Poaceae evolution and supports new strategies to enhance forage quality.</title>
        <authorList>
            <person name="Carballo J."/>
            <person name="Santos B.A.C.M."/>
            <person name="Zappacosta D."/>
            <person name="Garbus I."/>
            <person name="Selva J.P."/>
            <person name="Gallo C.A."/>
            <person name="Diaz A."/>
            <person name="Albertini E."/>
            <person name="Caccamo M."/>
            <person name="Echenique V."/>
        </authorList>
    </citation>
    <scope>NUCLEOTIDE SEQUENCE [LARGE SCALE GENOMIC DNA]</scope>
    <source>
        <strain evidence="3">cv. Victoria</strain>
        <tissue evidence="2">Leaf</tissue>
    </source>
</reference>
<evidence type="ECO:0000256" key="1">
    <source>
        <dbReference type="SAM" id="MobiDB-lite"/>
    </source>
</evidence>
<proteinExistence type="predicted"/>
<organism evidence="2 3">
    <name type="scientific">Eragrostis curvula</name>
    <name type="common">weeping love grass</name>
    <dbReference type="NCBI Taxonomy" id="38414"/>
    <lineage>
        <taxon>Eukaryota</taxon>
        <taxon>Viridiplantae</taxon>
        <taxon>Streptophyta</taxon>
        <taxon>Embryophyta</taxon>
        <taxon>Tracheophyta</taxon>
        <taxon>Spermatophyta</taxon>
        <taxon>Magnoliopsida</taxon>
        <taxon>Liliopsida</taxon>
        <taxon>Poales</taxon>
        <taxon>Poaceae</taxon>
        <taxon>PACMAD clade</taxon>
        <taxon>Chloridoideae</taxon>
        <taxon>Eragrostideae</taxon>
        <taxon>Eragrostidinae</taxon>
        <taxon>Eragrostis</taxon>
    </lineage>
</organism>
<feature type="region of interest" description="Disordered" evidence="1">
    <location>
        <begin position="1"/>
        <end position="51"/>
    </location>
</feature>
<name>A0A5J9SY19_9POAL</name>
<dbReference type="Proteomes" id="UP000324897">
    <property type="component" value="Unassembled WGS sequence"/>
</dbReference>
<evidence type="ECO:0000313" key="2">
    <source>
        <dbReference type="EMBL" id="TVU03926.1"/>
    </source>
</evidence>
<keyword evidence="3" id="KW-1185">Reference proteome</keyword>
<feature type="compositionally biased region" description="Basic and acidic residues" evidence="1">
    <location>
        <begin position="25"/>
        <end position="45"/>
    </location>
</feature>
<dbReference type="AlphaFoldDB" id="A0A5J9SY19"/>
<dbReference type="Gramene" id="TVU03926">
    <property type="protein sequence ID" value="TVU03926"/>
    <property type="gene ID" value="EJB05_50536"/>
</dbReference>